<dbReference type="EMBL" id="CACVKT020002383">
    <property type="protein sequence ID" value="CAC5377716.1"/>
    <property type="molecule type" value="Genomic_DNA"/>
</dbReference>
<evidence type="ECO:0000256" key="3">
    <source>
        <dbReference type="ARBA" id="ARBA00006692"/>
    </source>
</evidence>
<proteinExistence type="inferred from homology"/>
<reference evidence="12 13" key="1">
    <citation type="submission" date="2020-06" db="EMBL/GenBank/DDBJ databases">
        <authorList>
            <person name="Li R."/>
            <person name="Bekaert M."/>
        </authorList>
    </citation>
    <scope>NUCLEOTIDE SEQUENCE [LARGE SCALE GENOMIC DNA]</scope>
    <source>
        <strain evidence="13">wild</strain>
    </source>
</reference>
<evidence type="ECO:0000313" key="12">
    <source>
        <dbReference type="EMBL" id="CAC5377716.1"/>
    </source>
</evidence>
<dbReference type="GO" id="GO:0004674">
    <property type="term" value="F:protein serine/threonine kinase activity"/>
    <property type="evidence" value="ECO:0007669"/>
    <property type="project" value="UniProtKB-EC"/>
</dbReference>
<dbReference type="InterPro" id="IPR013098">
    <property type="entry name" value="Ig_I-set"/>
</dbReference>
<evidence type="ECO:0000313" key="13">
    <source>
        <dbReference type="Proteomes" id="UP000507470"/>
    </source>
</evidence>
<feature type="domain" description="Ig-like" evidence="11">
    <location>
        <begin position="75"/>
        <end position="160"/>
    </location>
</feature>
<accession>A0A6J8B2A9</accession>
<dbReference type="PANTHER" id="PTHR35971">
    <property type="entry name" value="SI:DKEY-31G6.6"/>
    <property type="match status" value="1"/>
</dbReference>
<dbReference type="EC" id="2.7.11.1" evidence="12"/>
<gene>
    <name evidence="12" type="ORF">MCOR_14000</name>
</gene>
<dbReference type="InterPro" id="IPR007110">
    <property type="entry name" value="Ig-like_dom"/>
</dbReference>
<dbReference type="OrthoDB" id="6216348at2759"/>
<feature type="region of interest" description="Disordered" evidence="10">
    <location>
        <begin position="331"/>
        <end position="358"/>
    </location>
</feature>
<dbReference type="InterPro" id="IPR003599">
    <property type="entry name" value="Ig_sub"/>
</dbReference>
<organism evidence="12 13">
    <name type="scientific">Mytilus coruscus</name>
    <name type="common">Sea mussel</name>
    <dbReference type="NCBI Taxonomy" id="42192"/>
    <lineage>
        <taxon>Eukaryota</taxon>
        <taxon>Metazoa</taxon>
        <taxon>Spiralia</taxon>
        <taxon>Lophotrochozoa</taxon>
        <taxon>Mollusca</taxon>
        <taxon>Bivalvia</taxon>
        <taxon>Autobranchia</taxon>
        <taxon>Pteriomorphia</taxon>
        <taxon>Mytilida</taxon>
        <taxon>Mytiloidea</taxon>
        <taxon>Mytilidae</taxon>
        <taxon>Mytilinae</taxon>
        <taxon>Mytilus</taxon>
    </lineage>
</organism>
<evidence type="ECO:0000256" key="9">
    <source>
        <dbReference type="ARBA" id="ARBA00023319"/>
    </source>
</evidence>
<keyword evidence="5" id="KW-0597">Phosphoprotein</keyword>
<dbReference type="SMART" id="SM00408">
    <property type="entry name" value="IGc2"/>
    <property type="match status" value="2"/>
</dbReference>
<dbReference type="GO" id="GO:0005737">
    <property type="term" value="C:cytoplasm"/>
    <property type="evidence" value="ECO:0007669"/>
    <property type="project" value="UniProtKB-SubCell"/>
</dbReference>
<name>A0A6J8B2A9_MYTCO</name>
<dbReference type="InterPro" id="IPR003598">
    <property type="entry name" value="Ig_sub2"/>
</dbReference>
<dbReference type="Pfam" id="PF07679">
    <property type="entry name" value="I-set"/>
    <property type="match status" value="2"/>
</dbReference>
<dbReference type="InterPro" id="IPR013783">
    <property type="entry name" value="Ig-like_fold"/>
</dbReference>
<comment type="similarity">
    <text evidence="3">Belongs to the protein kinase superfamily. CAMK Ser/Thr protein kinase family.</text>
</comment>
<evidence type="ECO:0000256" key="5">
    <source>
        <dbReference type="ARBA" id="ARBA00022553"/>
    </source>
</evidence>
<feature type="region of interest" description="Disordered" evidence="10">
    <location>
        <begin position="201"/>
        <end position="221"/>
    </location>
</feature>
<sequence length="358" mass="40837">MEGEDARFTCSVSPKSTPVKWMKGGNEISQNEHCQMYSEDTDHILIIFNTKTSDSGGYSVKVGQSSRKMHLKVTGYFLEEPSNVECMEGEDARFTCKVSPRSTPVKWMKGGNEISQNEHCQMYSEDTDHILIIFNTKTSDSGGYSVKVGQSSRKMHLKVTVWNSVLKGQKIDNAPQTWSGKRRSSDDSRKKYIYRTPARTIMDESDTPDDSDEMPSYSCLSPNSPNGRKIWTYSDEREVCYGGKTEKKKQPEESLRDFGQAIEDMYRTAYPDTPEIVEEKSIKAFLDKCGQSEDFRLAVERTRPKTLQEAVNNSMREECLRAGEKDLAREYKPVQRPIFEAGEGKSSPTEEKKKTEYR</sequence>
<evidence type="ECO:0000256" key="6">
    <source>
        <dbReference type="ARBA" id="ARBA00022737"/>
    </source>
</evidence>
<keyword evidence="4" id="KW-0963">Cytoplasm</keyword>
<dbReference type="InterPro" id="IPR036179">
    <property type="entry name" value="Ig-like_dom_sf"/>
</dbReference>
<keyword evidence="6" id="KW-0677">Repeat</keyword>
<feature type="compositionally biased region" description="Basic and acidic residues" evidence="10">
    <location>
        <begin position="348"/>
        <end position="358"/>
    </location>
</feature>
<evidence type="ECO:0000256" key="4">
    <source>
        <dbReference type="ARBA" id="ARBA00022490"/>
    </source>
</evidence>
<keyword evidence="13" id="KW-1185">Reference proteome</keyword>
<dbReference type="AlphaFoldDB" id="A0A6J8B2A9"/>
<keyword evidence="12" id="KW-0808">Transferase</keyword>
<feature type="compositionally biased region" description="Acidic residues" evidence="10">
    <location>
        <begin position="203"/>
        <end position="213"/>
    </location>
</feature>
<dbReference type="SUPFAM" id="SSF48726">
    <property type="entry name" value="Immunoglobulin"/>
    <property type="match status" value="2"/>
</dbReference>
<evidence type="ECO:0000256" key="2">
    <source>
        <dbReference type="ARBA" id="ARBA00004496"/>
    </source>
</evidence>
<dbReference type="Gene3D" id="2.60.40.10">
    <property type="entry name" value="Immunoglobulins"/>
    <property type="match status" value="2"/>
</dbReference>
<comment type="subcellular location">
    <subcellularLocation>
        <location evidence="2">Cytoplasm</location>
    </subcellularLocation>
    <subcellularLocation>
        <location evidence="1">Nucleus</location>
    </subcellularLocation>
</comment>
<dbReference type="GO" id="GO:0005634">
    <property type="term" value="C:nucleus"/>
    <property type="evidence" value="ECO:0007669"/>
    <property type="project" value="UniProtKB-SubCell"/>
</dbReference>
<keyword evidence="9" id="KW-0393">Immunoglobulin domain</keyword>
<dbReference type="Proteomes" id="UP000507470">
    <property type="component" value="Unassembled WGS sequence"/>
</dbReference>
<evidence type="ECO:0000256" key="1">
    <source>
        <dbReference type="ARBA" id="ARBA00004123"/>
    </source>
</evidence>
<feature type="domain" description="Ig-like" evidence="11">
    <location>
        <begin position="1"/>
        <end position="74"/>
    </location>
</feature>
<dbReference type="FunFam" id="2.60.40.10:FF:000050">
    <property type="entry name" value="Titin isoform B"/>
    <property type="match status" value="1"/>
</dbReference>
<dbReference type="PANTHER" id="PTHR35971:SF5">
    <property type="entry name" value="OBSCURIN LIKE CYTOSKELETAL ADAPTOR 1"/>
    <property type="match status" value="1"/>
</dbReference>
<keyword evidence="7" id="KW-1015">Disulfide bond</keyword>
<dbReference type="SMART" id="SM00409">
    <property type="entry name" value="IG"/>
    <property type="match status" value="2"/>
</dbReference>
<evidence type="ECO:0000259" key="11">
    <source>
        <dbReference type="PROSITE" id="PS50835"/>
    </source>
</evidence>
<protein>
    <submittedName>
        <fullName evidence="12">TTN</fullName>
        <ecNumber evidence="12">2.7.11.1</ecNumber>
    </submittedName>
</protein>
<dbReference type="InterPro" id="IPR052385">
    <property type="entry name" value="Obscurin/Obscurin-like_Reg"/>
</dbReference>
<evidence type="ECO:0000256" key="8">
    <source>
        <dbReference type="ARBA" id="ARBA00023242"/>
    </source>
</evidence>
<evidence type="ECO:0000256" key="10">
    <source>
        <dbReference type="SAM" id="MobiDB-lite"/>
    </source>
</evidence>
<evidence type="ECO:0000256" key="7">
    <source>
        <dbReference type="ARBA" id="ARBA00023157"/>
    </source>
</evidence>
<keyword evidence="8" id="KW-0539">Nucleus</keyword>
<dbReference type="PROSITE" id="PS50835">
    <property type="entry name" value="IG_LIKE"/>
    <property type="match status" value="2"/>
</dbReference>